<dbReference type="InterPro" id="IPR050789">
    <property type="entry name" value="Diverse_Enzym_Activities"/>
</dbReference>
<dbReference type="Proteomes" id="UP000469558">
    <property type="component" value="Unassembled WGS sequence"/>
</dbReference>
<evidence type="ECO:0000256" key="2">
    <source>
        <dbReference type="ARBA" id="ARBA00022801"/>
    </source>
</evidence>
<dbReference type="AlphaFoldDB" id="A0A8T9C9F5"/>
<dbReference type="GO" id="GO:0016746">
    <property type="term" value="F:acyltransferase activity"/>
    <property type="evidence" value="ECO:0007669"/>
    <property type="project" value="UniProtKB-KW"/>
</dbReference>
<evidence type="ECO:0000313" key="4">
    <source>
        <dbReference type="EMBL" id="TVY81966.1"/>
    </source>
</evidence>
<evidence type="ECO:0000256" key="1">
    <source>
        <dbReference type="ARBA" id="ARBA00009009"/>
    </source>
</evidence>
<proteinExistence type="inferred from homology"/>
<name>A0A8T9C9F5_9HELO</name>
<evidence type="ECO:0000259" key="3">
    <source>
        <dbReference type="Pfam" id="PF00144"/>
    </source>
</evidence>
<dbReference type="GO" id="GO:0016787">
    <property type="term" value="F:hydrolase activity"/>
    <property type="evidence" value="ECO:0007669"/>
    <property type="project" value="UniProtKB-KW"/>
</dbReference>
<dbReference type="OrthoDB" id="428260at2759"/>
<evidence type="ECO:0000313" key="5">
    <source>
        <dbReference type="Proteomes" id="UP000469558"/>
    </source>
</evidence>
<dbReference type="Gene3D" id="3.40.710.10">
    <property type="entry name" value="DD-peptidase/beta-lactamase superfamily"/>
    <property type="match status" value="1"/>
</dbReference>
<keyword evidence="5" id="KW-1185">Reference proteome</keyword>
<comment type="caution">
    <text evidence="4">The sequence shown here is derived from an EMBL/GenBank/DDBJ whole genome shotgun (WGS) entry which is preliminary data.</text>
</comment>
<protein>
    <submittedName>
        <fullName evidence="4">Acyltransferase LovD</fullName>
    </submittedName>
</protein>
<keyword evidence="4" id="KW-0012">Acyltransferase</keyword>
<keyword evidence="4" id="KW-0808">Transferase</keyword>
<dbReference type="InterPro" id="IPR001466">
    <property type="entry name" value="Beta-lactam-related"/>
</dbReference>
<dbReference type="PANTHER" id="PTHR43283">
    <property type="entry name" value="BETA-LACTAMASE-RELATED"/>
    <property type="match status" value="1"/>
</dbReference>
<accession>A0A8T9C9F5</accession>
<gene>
    <name evidence="4" type="primary">lovD_0</name>
    <name evidence="4" type="ORF">LSUE1_G004356</name>
</gene>
<dbReference type="PANTHER" id="PTHR43283:SF17">
    <property type="entry name" value="(LOVD), PUTATIVE (AFU_ORTHOLOGUE AFUA_5G00920)-RELATED"/>
    <property type="match status" value="1"/>
</dbReference>
<sequence length="403" mass="44272">MATFEKAYEDAHTSGLLPGVTLLAANREGTFKYEETIGVRSLKPGDSTKPMQLDSVLAIASCTKLMTAISVLQCVERGQLDLDADVAPILPEAGKFGVITDFDDVKNEALFEPKTGPITLRQLLTHTSGHTYDFFNPSLLKWRESRGETPMGGPTIEEKSTLPLVFQPGTGWAYGGSIDWAGKMVERVTGESLETHMSKNIWTPLGIKDITFWPLQRDDMRSRIADVSGIGPDGKCVDMPWDMTVGAKECMGGGGAYATSSAYFDVLQAVLREDTKLLSPASYAELFRPQLNDQCKEALNNLILTDQAQHEYLSVNVPRSAKKNWCFAGLVLEEDQTGWMRKNTILWAGLPCIIWFIDREAGLCGFAGTQVVPPMAPPIVGLHGNFQREIYDLLASANSKSRI</sequence>
<dbReference type="SUPFAM" id="SSF56601">
    <property type="entry name" value="beta-lactamase/transpeptidase-like"/>
    <property type="match status" value="1"/>
</dbReference>
<dbReference type="Pfam" id="PF00144">
    <property type="entry name" value="Beta-lactamase"/>
    <property type="match status" value="1"/>
</dbReference>
<feature type="domain" description="Beta-lactamase-related" evidence="3">
    <location>
        <begin position="15"/>
        <end position="291"/>
    </location>
</feature>
<keyword evidence="2" id="KW-0378">Hydrolase</keyword>
<dbReference type="EMBL" id="QGMK01000395">
    <property type="protein sequence ID" value="TVY81966.1"/>
    <property type="molecule type" value="Genomic_DNA"/>
</dbReference>
<reference evidence="4 5" key="1">
    <citation type="submission" date="2018-05" db="EMBL/GenBank/DDBJ databases">
        <title>Genome sequencing and assembly of the regulated plant pathogen Lachnellula willkommii and related sister species for the development of diagnostic species identification markers.</title>
        <authorList>
            <person name="Giroux E."/>
            <person name="Bilodeau G."/>
        </authorList>
    </citation>
    <scope>NUCLEOTIDE SEQUENCE [LARGE SCALE GENOMIC DNA]</scope>
    <source>
        <strain evidence="4 5">CBS 268.59</strain>
    </source>
</reference>
<comment type="similarity">
    <text evidence="1">Belongs to the class-A beta-lactamase family.</text>
</comment>
<dbReference type="InterPro" id="IPR012338">
    <property type="entry name" value="Beta-lactam/transpept-like"/>
</dbReference>
<organism evidence="4 5">
    <name type="scientific">Lachnellula suecica</name>
    <dbReference type="NCBI Taxonomy" id="602035"/>
    <lineage>
        <taxon>Eukaryota</taxon>
        <taxon>Fungi</taxon>
        <taxon>Dikarya</taxon>
        <taxon>Ascomycota</taxon>
        <taxon>Pezizomycotina</taxon>
        <taxon>Leotiomycetes</taxon>
        <taxon>Helotiales</taxon>
        <taxon>Lachnaceae</taxon>
        <taxon>Lachnellula</taxon>
    </lineage>
</organism>